<evidence type="ECO:0000313" key="9">
    <source>
        <dbReference type="Proteomes" id="UP000199031"/>
    </source>
</evidence>
<feature type="transmembrane region" description="Helical" evidence="6">
    <location>
        <begin position="89"/>
        <end position="107"/>
    </location>
</feature>
<evidence type="ECO:0000256" key="4">
    <source>
        <dbReference type="ARBA" id="ARBA00022989"/>
    </source>
</evidence>
<proteinExistence type="predicted"/>
<gene>
    <name evidence="8" type="ORF">SAMN05444277_1186</name>
</gene>
<feature type="transmembrane region" description="Helical" evidence="6">
    <location>
        <begin position="113"/>
        <end position="135"/>
    </location>
</feature>
<dbReference type="Proteomes" id="UP000199031">
    <property type="component" value="Unassembled WGS sequence"/>
</dbReference>
<feature type="transmembrane region" description="Helical" evidence="6">
    <location>
        <begin position="384"/>
        <end position="401"/>
    </location>
</feature>
<dbReference type="InterPro" id="IPR036259">
    <property type="entry name" value="MFS_trans_sf"/>
</dbReference>
<dbReference type="PANTHER" id="PTHR23502:SF132">
    <property type="entry name" value="POLYAMINE TRANSPORTER 2-RELATED"/>
    <property type="match status" value="1"/>
</dbReference>
<keyword evidence="2" id="KW-0813">Transport</keyword>
<keyword evidence="4 6" id="KW-1133">Transmembrane helix</keyword>
<sequence length="407" mass="45092">MAAYHYYIFMQKVQYIKEHHKLKATVLSYILVSLAGLATDIYLPSMPHMATSLHVSDQQVQLTLSSFLISYGISQFFVGSLLDMYGRYVLSMISLVLFSASSFLIAASNSIDIIILLRVIQGITIGFIAVAKRAFFVDVYEGDKRKYYISIITIVWSVAPIVAPYIGGYLEHFFSWRANFYFLGIYSGLIFICEIFYSGETLGSFSKFKIKNVLSSYKVLLTTPAFLVGMGMAGISFGVVMIYGLSGAFILEHNMGYSPVAAGYAALVLGLAWMCGGFLAKANLHKPLFKKTLIATLVQIIMVILMIAAAYFGTNIYTLIAFAGIIHFMSGFNFTNYFTRNLTMFPNMAGLAAGVTSGGNYIITSLLTYTIAWVIQAQNQEQLGFSYAIAIALIMLIFIIFQKRKGV</sequence>
<dbReference type="STRING" id="1465490.SAMN05444277_1186"/>
<dbReference type="EMBL" id="FOXQ01000018">
    <property type="protein sequence ID" value="SFQ53081.1"/>
    <property type="molecule type" value="Genomic_DNA"/>
</dbReference>
<keyword evidence="3 6" id="KW-0812">Transmembrane</keyword>
<dbReference type="Pfam" id="PF07690">
    <property type="entry name" value="MFS_1"/>
    <property type="match status" value="1"/>
</dbReference>
<evidence type="ECO:0000313" key="8">
    <source>
        <dbReference type="EMBL" id="SFQ53081.1"/>
    </source>
</evidence>
<feature type="transmembrane region" description="Helical" evidence="6">
    <location>
        <begin position="319"/>
        <end position="339"/>
    </location>
</feature>
<organism evidence="8 9">
    <name type="scientific">Parafilimonas terrae</name>
    <dbReference type="NCBI Taxonomy" id="1465490"/>
    <lineage>
        <taxon>Bacteria</taxon>
        <taxon>Pseudomonadati</taxon>
        <taxon>Bacteroidota</taxon>
        <taxon>Chitinophagia</taxon>
        <taxon>Chitinophagales</taxon>
        <taxon>Chitinophagaceae</taxon>
        <taxon>Parafilimonas</taxon>
    </lineage>
</organism>
<dbReference type="GO" id="GO:0005886">
    <property type="term" value="C:plasma membrane"/>
    <property type="evidence" value="ECO:0007669"/>
    <property type="project" value="TreeGrafter"/>
</dbReference>
<protein>
    <submittedName>
        <fullName evidence="8">Multidrug resistance protein</fullName>
    </submittedName>
</protein>
<feature type="transmembrane region" description="Helical" evidence="6">
    <location>
        <begin position="257"/>
        <end position="280"/>
    </location>
</feature>
<dbReference type="InterPro" id="IPR011701">
    <property type="entry name" value="MFS"/>
</dbReference>
<evidence type="ECO:0000256" key="2">
    <source>
        <dbReference type="ARBA" id="ARBA00022448"/>
    </source>
</evidence>
<dbReference type="SUPFAM" id="SSF103473">
    <property type="entry name" value="MFS general substrate transporter"/>
    <property type="match status" value="1"/>
</dbReference>
<dbReference type="Gene3D" id="1.20.1720.10">
    <property type="entry name" value="Multidrug resistance protein D"/>
    <property type="match status" value="1"/>
</dbReference>
<feature type="transmembrane region" description="Helical" evidence="6">
    <location>
        <begin position="21"/>
        <end position="43"/>
    </location>
</feature>
<feature type="transmembrane region" description="Helical" evidence="6">
    <location>
        <begin position="178"/>
        <end position="198"/>
    </location>
</feature>
<accession>A0A1I5Z9D9</accession>
<dbReference type="AlphaFoldDB" id="A0A1I5Z9D9"/>
<feature type="transmembrane region" description="Helical" evidence="6">
    <location>
        <begin position="292"/>
        <end position="313"/>
    </location>
</feature>
<evidence type="ECO:0000256" key="5">
    <source>
        <dbReference type="ARBA" id="ARBA00023136"/>
    </source>
</evidence>
<keyword evidence="9" id="KW-1185">Reference proteome</keyword>
<feature type="transmembrane region" description="Helical" evidence="6">
    <location>
        <begin position="63"/>
        <end position="82"/>
    </location>
</feature>
<evidence type="ECO:0000256" key="1">
    <source>
        <dbReference type="ARBA" id="ARBA00004141"/>
    </source>
</evidence>
<dbReference type="PROSITE" id="PS50850">
    <property type="entry name" value="MFS"/>
    <property type="match status" value="1"/>
</dbReference>
<dbReference type="GO" id="GO:1990961">
    <property type="term" value="P:xenobiotic detoxification by transmembrane export across the plasma membrane"/>
    <property type="evidence" value="ECO:0007669"/>
    <property type="project" value="TreeGrafter"/>
</dbReference>
<feature type="transmembrane region" description="Helical" evidence="6">
    <location>
        <begin position="351"/>
        <end position="372"/>
    </location>
</feature>
<evidence type="ECO:0000259" key="7">
    <source>
        <dbReference type="PROSITE" id="PS50850"/>
    </source>
</evidence>
<name>A0A1I5Z9D9_9BACT</name>
<dbReference type="InterPro" id="IPR020846">
    <property type="entry name" value="MFS_dom"/>
</dbReference>
<feature type="domain" description="Major facilitator superfamily (MFS) profile" evidence="7">
    <location>
        <begin position="24"/>
        <end position="407"/>
    </location>
</feature>
<keyword evidence="5 6" id="KW-0472">Membrane</keyword>
<feature type="transmembrane region" description="Helical" evidence="6">
    <location>
        <begin position="219"/>
        <end position="245"/>
    </location>
</feature>
<evidence type="ECO:0000256" key="3">
    <source>
        <dbReference type="ARBA" id="ARBA00022692"/>
    </source>
</evidence>
<comment type="subcellular location">
    <subcellularLocation>
        <location evidence="1">Membrane</location>
        <topology evidence="1">Multi-pass membrane protein</topology>
    </subcellularLocation>
</comment>
<dbReference type="GO" id="GO:0015385">
    <property type="term" value="F:sodium:proton antiporter activity"/>
    <property type="evidence" value="ECO:0007669"/>
    <property type="project" value="TreeGrafter"/>
</dbReference>
<dbReference type="PANTHER" id="PTHR23502">
    <property type="entry name" value="MAJOR FACILITATOR SUPERFAMILY"/>
    <property type="match status" value="1"/>
</dbReference>
<feature type="transmembrane region" description="Helical" evidence="6">
    <location>
        <begin position="147"/>
        <end position="166"/>
    </location>
</feature>
<dbReference type="OrthoDB" id="9814303at2"/>
<evidence type="ECO:0000256" key="6">
    <source>
        <dbReference type="SAM" id="Phobius"/>
    </source>
</evidence>
<reference evidence="8 9" key="1">
    <citation type="submission" date="2016-10" db="EMBL/GenBank/DDBJ databases">
        <authorList>
            <person name="de Groot N.N."/>
        </authorList>
    </citation>
    <scope>NUCLEOTIDE SEQUENCE [LARGE SCALE GENOMIC DNA]</scope>
    <source>
        <strain evidence="8 9">DSM 28286</strain>
    </source>
</reference>